<evidence type="ECO:0000313" key="2">
    <source>
        <dbReference type="EMBL" id="MFC6960205.1"/>
    </source>
</evidence>
<dbReference type="EMBL" id="JBHSYS010000005">
    <property type="protein sequence ID" value="MFC6960205.1"/>
    <property type="molecule type" value="Genomic_DNA"/>
</dbReference>
<dbReference type="PANTHER" id="PTHR18964">
    <property type="entry name" value="ROK (REPRESSOR, ORF, KINASE) FAMILY"/>
    <property type="match status" value="1"/>
</dbReference>
<dbReference type="Gene3D" id="1.10.10.10">
    <property type="entry name" value="Winged helix-like DNA-binding domain superfamily/Winged helix DNA-binding domain"/>
    <property type="match status" value="1"/>
</dbReference>
<dbReference type="Gene3D" id="3.30.420.40">
    <property type="match status" value="2"/>
</dbReference>
<protein>
    <submittedName>
        <fullName evidence="2">ROK family transcriptional regulator</fullName>
    </submittedName>
</protein>
<dbReference type="Pfam" id="PF00480">
    <property type="entry name" value="ROK"/>
    <property type="match status" value="1"/>
</dbReference>
<keyword evidence="3" id="KW-1185">Reference proteome</keyword>
<comment type="similarity">
    <text evidence="1">Belongs to the ROK (NagC/XylR) family.</text>
</comment>
<organism evidence="2 3">
    <name type="scientific">Glycomyces mayteni</name>
    <dbReference type="NCBI Taxonomy" id="543887"/>
    <lineage>
        <taxon>Bacteria</taxon>
        <taxon>Bacillati</taxon>
        <taxon>Actinomycetota</taxon>
        <taxon>Actinomycetes</taxon>
        <taxon>Glycomycetales</taxon>
        <taxon>Glycomycetaceae</taxon>
        <taxon>Glycomyces</taxon>
    </lineage>
</organism>
<gene>
    <name evidence="2" type="ORF">ACFQS3_23700</name>
</gene>
<dbReference type="InterPro" id="IPR000600">
    <property type="entry name" value="ROK"/>
</dbReference>
<dbReference type="PANTHER" id="PTHR18964:SF149">
    <property type="entry name" value="BIFUNCTIONAL UDP-N-ACETYLGLUCOSAMINE 2-EPIMERASE_N-ACETYLMANNOSAMINE KINASE"/>
    <property type="match status" value="1"/>
</dbReference>
<dbReference type="InterPro" id="IPR036390">
    <property type="entry name" value="WH_DNA-bd_sf"/>
</dbReference>
<name>A0ABW2DCW0_9ACTN</name>
<dbReference type="Proteomes" id="UP001596470">
    <property type="component" value="Unassembled WGS sequence"/>
</dbReference>
<dbReference type="RefSeq" id="WP_382356028.1">
    <property type="nucleotide sequence ID" value="NZ_JBHMBP010000005.1"/>
</dbReference>
<evidence type="ECO:0000256" key="1">
    <source>
        <dbReference type="ARBA" id="ARBA00006479"/>
    </source>
</evidence>
<sequence>MARRVLDLLRTEGTLSRVELAERTGLTAATITNTVRPLIADGLVRESGRDPQPGRGQPRRLLRLVADAWHAVGVQVDRTTTTIEVLDFAGGRIATANLPGTGGRGPDATVESLAAHVGALLERAEVPRGRVLGAGLVTHGPQDLDRGVLLTAQPGPDWLEYPLAATLAERLGLPVLLENDATAAAVGELWAGAPRTDTFGLVYMASGIGGGVIVDGEVYRGRASNAVEIGHVALAGGATPCVCGGAGCAQAEAAPQAVVARALGDPALAARFGLTGARDGALADFDRIARAWRAGDADAAAMLERSARWIGQAAVTLVNLFDLDTVVLAGPAFTVAGSLYRDRVAAELERLALSRALSRPKVLVSADTGSAAALGGALHVLRAMQGAPRPADFARSPDERVQ</sequence>
<dbReference type="SUPFAM" id="SSF53067">
    <property type="entry name" value="Actin-like ATPase domain"/>
    <property type="match status" value="1"/>
</dbReference>
<reference evidence="3" key="1">
    <citation type="journal article" date="2019" name="Int. J. Syst. Evol. Microbiol.">
        <title>The Global Catalogue of Microorganisms (GCM) 10K type strain sequencing project: providing services to taxonomists for standard genome sequencing and annotation.</title>
        <authorList>
            <consortium name="The Broad Institute Genomics Platform"/>
            <consortium name="The Broad Institute Genome Sequencing Center for Infectious Disease"/>
            <person name="Wu L."/>
            <person name="Ma J."/>
        </authorList>
    </citation>
    <scope>NUCLEOTIDE SEQUENCE [LARGE SCALE GENOMIC DNA]</scope>
    <source>
        <strain evidence="3">KACC 12634</strain>
    </source>
</reference>
<accession>A0ABW2DCW0</accession>
<dbReference type="InterPro" id="IPR043129">
    <property type="entry name" value="ATPase_NBD"/>
</dbReference>
<comment type="caution">
    <text evidence="2">The sequence shown here is derived from an EMBL/GenBank/DDBJ whole genome shotgun (WGS) entry which is preliminary data.</text>
</comment>
<dbReference type="InterPro" id="IPR036388">
    <property type="entry name" value="WH-like_DNA-bd_sf"/>
</dbReference>
<dbReference type="Pfam" id="PF13412">
    <property type="entry name" value="HTH_24"/>
    <property type="match status" value="1"/>
</dbReference>
<proteinExistence type="inferred from homology"/>
<dbReference type="SUPFAM" id="SSF46785">
    <property type="entry name" value="Winged helix' DNA-binding domain"/>
    <property type="match status" value="1"/>
</dbReference>
<evidence type="ECO:0000313" key="3">
    <source>
        <dbReference type="Proteomes" id="UP001596470"/>
    </source>
</evidence>